<dbReference type="Proteomes" id="UP000244224">
    <property type="component" value="Unassembled WGS sequence"/>
</dbReference>
<dbReference type="OrthoDB" id="7869339at2"/>
<keyword evidence="2" id="KW-1185">Reference proteome</keyword>
<protein>
    <submittedName>
        <fullName evidence="1">Uncharacterized protein</fullName>
    </submittedName>
</protein>
<comment type="caution">
    <text evidence="1">The sequence shown here is derived from an EMBL/GenBank/DDBJ whole genome shotgun (WGS) entry which is preliminary data.</text>
</comment>
<name>A0A2T6ARI4_9RHOB</name>
<reference evidence="1 2" key="1">
    <citation type="submission" date="2018-04" db="EMBL/GenBank/DDBJ databases">
        <title>Genomic Encyclopedia of Archaeal and Bacterial Type Strains, Phase II (KMG-II): from individual species to whole genera.</title>
        <authorList>
            <person name="Goeker M."/>
        </authorList>
    </citation>
    <scope>NUCLEOTIDE SEQUENCE [LARGE SCALE GENOMIC DNA]</scope>
    <source>
        <strain evidence="1 2">DSM 21823</strain>
    </source>
</reference>
<dbReference type="AlphaFoldDB" id="A0A2T6ARI4"/>
<accession>A0A2T6ARI4</accession>
<organism evidence="1 2">
    <name type="scientific">Gemmobacter caeni</name>
    <dbReference type="NCBI Taxonomy" id="589035"/>
    <lineage>
        <taxon>Bacteria</taxon>
        <taxon>Pseudomonadati</taxon>
        <taxon>Pseudomonadota</taxon>
        <taxon>Alphaproteobacteria</taxon>
        <taxon>Rhodobacterales</taxon>
        <taxon>Paracoccaceae</taxon>
        <taxon>Gemmobacter</taxon>
    </lineage>
</organism>
<dbReference type="EMBL" id="QBKP01000017">
    <property type="protein sequence ID" value="PTX46422.1"/>
    <property type="molecule type" value="Genomic_DNA"/>
</dbReference>
<evidence type="ECO:0000313" key="1">
    <source>
        <dbReference type="EMBL" id="PTX46422.1"/>
    </source>
</evidence>
<sequence>MAQQVIKLDFAAYEPKLTPEAQAAFDKWRAFYDDMAYHCRQAGCWTWAGELTYRVNGVKRMCRTVPQPVSEEHMRVILSSVEQFYSLPVAGEDNPRNPVVALMA</sequence>
<proteinExistence type="predicted"/>
<evidence type="ECO:0000313" key="2">
    <source>
        <dbReference type="Proteomes" id="UP000244224"/>
    </source>
</evidence>
<dbReference type="RefSeq" id="WP_108130317.1">
    <property type="nucleotide sequence ID" value="NZ_QBKP01000017.1"/>
</dbReference>
<gene>
    <name evidence="1" type="ORF">C8N34_117111</name>
</gene>